<accession>A0ABX1Q570</accession>
<dbReference type="Gene3D" id="3.40.50.2000">
    <property type="entry name" value="Glycogen Phosphorylase B"/>
    <property type="match status" value="2"/>
</dbReference>
<evidence type="ECO:0000313" key="2">
    <source>
        <dbReference type="Proteomes" id="UP000623795"/>
    </source>
</evidence>
<gene>
    <name evidence="1" type="ORF">GPA22_20150</name>
</gene>
<dbReference type="EMBL" id="WTVN01000046">
    <property type="protein sequence ID" value="NMG46035.1"/>
    <property type="molecule type" value="Genomic_DNA"/>
</dbReference>
<organism evidence="1 2">
    <name type="scientific">Aromatoleum toluvorans</name>
    <dbReference type="NCBI Taxonomy" id="92002"/>
    <lineage>
        <taxon>Bacteria</taxon>
        <taxon>Pseudomonadati</taxon>
        <taxon>Pseudomonadota</taxon>
        <taxon>Betaproteobacteria</taxon>
        <taxon>Rhodocyclales</taxon>
        <taxon>Rhodocyclaceae</taxon>
        <taxon>Aromatoleum</taxon>
    </lineage>
</organism>
<sequence>MKILALTRYGRMGASSRMRFAQYVPHLRAVGIEVELLPLLRDEYLERLYEKRRTAWGQILGDYARRLFCLVRARSYDLLWIEKELFPDLPAWFERLLHLGGVRYVVDYDDAIFHNYDLSSSPRRKMLGRKIDVVMRNASLVVCGNDYLADRARQAGAARVEILPTVVDLGRYSIAAKHASDELVVGWMGSPSTAKYLEMVVPPLLRLAAERPVCLRVIGATYAAENLKVECRAWSEADEGDQIRDFDIGIMPLMDGPWERGKCGYKLIQYMACGVPVIASPVGVNCTIVEDGVNGRLASGVAGWIDALWTIGGNEELRNTMGARGRSAVEQKYCLQVTTPRLAKFFADVCNMGEHAFSGELK</sequence>
<evidence type="ECO:0000313" key="1">
    <source>
        <dbReference type="EMBL" id="NMG46035.1"/>
    </source>
</evidence>
<dbReference type="Proteomes" id="UP000623795">
    <property type="component" value="Unassembled WGS sequence"/>
</dbReference>
<dbReference type="Pfam" id="PF13692">
    <property type="entry name" value="Glyco_trans_1_4"/>
    <property type="match status" value="1"/>
</dbReference>
<reference evidence="1 2" key="1">
    <citation type="submission" date="2019-12" db="EMBL/GenBank/DDBJ databases">
        <title>Comparative genomics gives insights into the taxonomy of the Azoarcus-Aromatoleum group and reveals separate origins of nif in the plant-associated Azoarcus and non-plant-associated Aromatoleum sub-groups.</title>
        <authorList>
            <person name="Lafos M."/>
            <person name="Maluk M."/>
            <person name="Batista M."/>
            <person name="Junghare M."/>
            <person name="Carmona M."/>
            <person name="Faoro H."/>
            <person name="Cruz L.M."/>
            <person name="Battistoni F."/>
            <person name="De Souza E."/>
            <person name="Pedrosa F."/>
            <person name="Chen W.-M."/>
            <person name="Poole P.S."/>
            <person name="Dixon R.A."/>
            <person name="James E.K."/>
        </authorList>
    </citation>
    <scope>NUCLEOTIDE SEQUENCE [LARGE SCALE GENOMIC DNA]</scope>
    <source>
        <strain evidence="1 2">Td21</strain>
    </source>
</reference>
<dbReference type="CDD" id="cd03801">
    <property type="entry name" value="GT4_PimA-like"/>
    <property type="match status" value="1"/>
</dbReference>
<dbReference type="PANTHER" id="PTHR12526">
    <property type="entry name" value="GLYCOSYLTRANSFERASE"/>
    <property type="match status" value="1"/>
</dbReference>
<name>A0ABX1Q570_9RHOO</name>
<comment type="caution">
    <text evidence="1">The sequence shown here is derived from an EMBL/GenBank/DDBJ whole genome shotgun (WGS) entry which is preliminary data.</text>
</comment>
<dbReference type="SUPFAM" id="SSF53756">
    <property type="entry name" value="UDP-Glycosyltransferase/glycogen phosphorylase"/>
    <property type="match status" value="1"/>
</dbReference>
<protein>
    <submittedName>
        <fullName evidence="1">Glycosyltransferase</fullName>
    </submittedName>
</protein>
<proteinExistence type="predicted"/>
<keyword evidence="2" id="KW-1185">Reference proteome</keyword>